<organism evidence="1 2">
    <name type="scientific">Bifidobacterium adolescentis JCM 15918</name>
    <dbReference type="NCBI Taxonomy" id="1437612"/>
    <lineage>
        <taxon>Bacteria</taxon>
        <taxon>Bacillati</taxon>
        <taxon>Actinomycetota</taxon>
        <taxon>Actinomycetes</taxon>
        <taxon>Bifidobacteriales</taxon>
        <taxon>Bifidobacteriaceae</taxon>
        <taxon>Bifidobacterium</taxon>
    </lineage>
</organism>
<comment type="caution">
    <text evidence="1">The sequence shown here is derived from an EMBL/GenBank/DDBJ whole genome shotgun (WGS) entry which is preliminary data.</text>
</comment>
<name>A0A087DRR6_BIFAD</name>
<proteinExistence type="predicted"/>
<dbReference type="Proteomes" id="UP000029091">
    <property type="component" value="Unassembled WGS sequence"/>
</dbReference>
<reference evidence="1 2" key="1">
    <citation type="submission" date="2014-03" db="EMBL/GenBank/DDBJ databases">
        <title>Genomics of Bifidobacteria.</title>
        <authorList>
            <person name="Ventura M."/>
            <person name="Milani C."/>
            <person name="Lugli G.A."/>
        </authorList>
    </citation>
    <scope>NUCLEOTIDE SEQUENCE [LARGE SCALE GENOMIC DNA]</scope>
    <source>
        <strain evidence="2">JCM 15918</strain>
    </source>
</reference>
<evidence type="ECO:0000313" key="1">
    <source>
        <dbReference type="EMBL" id="KFI98216.1"/>
    </source>
</evidence>
<gene>
    <name evidence="1" type="ORF">BSTER_0792</name>
</gene>
<dbReference type="AlphaFoldDB" id="A0A087DRR6"/>
<evidence type="ECO:0000313" key="2">
    <source>
        <dbReference type="Proteomes" id="UP000029091"/>
    </source>
</evidence>
<sequence length="174" mass="18541">MTLQVIRKTKTIEIILDQELAERISALGDQLARDLTAEQVTEAGVNSTAKRTAQRIEELKKQATSATLVLTLRALPVSKWAQTLAANTVTAGNAAGTRDMFGTAAEALPQMLESATIGGKPADPADLTKEALRDLFDQLTDGQFTPLWQAIAELNGTAADPKAAFNLASKVLHS</sequence>
<accession>A0A087DRR6</accession>
<protein>
    <submittedName>
        <fullName evidence="1">DNAase primase</fullName>
    </submittedName>
</protein>
<dbReference type="EMBL" id="JGZQ01000003">
    <property type="protein sequence ID" value="KFI98216.1"/>
    <property type="molecule type" value="Genomic_DNA"/>
</dbReference>
<dbReference type="RefSeq" id="WP_033499779.1">
    <property type="nucleotide sequence ID" value="NZ_JDUX01000005.1"/>
</dbReference>